<feature type="compositionally biased region" description="Polar residues" evidence="1">
    <location>
        <begin position="148"/>
        <end position="157"/>
    </location>
</feature>
<evidence type="ECO:0000313" key="3">
    <source>
        <dbReference type="EMBL" id="KAK9719849.1"/>
    </source>
</evidence>
<feature type="compositionally biased region" description="Polar residues" evidence="1">
    <location>
        <begin position="220"/>
        <end position="230"/>
    </location>
</feature>
<feature type="compositionally biased region" description="Basic and acidic residues" evidence="1">
    <location>
        <begin position="120"/>
        <end position="132"/>
    </location>
</feature>
<feature type="domain" description="SGF29 C-terminal" evidence="2">
    <location>
        <begin position="270"/>
        <end position="416"/>
    </location>
</feature>
<proteinExistence type="predicted"/>
<keyword evidence="4" id="KW-1185">Reference proteome</keyword>
<dbReference type="PROSITE" id="PS51518">
    <property type="entry name" value="SGF29_C"/>
    <property type="match status" value="1"/>
</dbReference>
<gene>
    <name evidence="3" type="ORF">K7432_004533</name>
</gene>
<reference evidence="3 4" key="1">
    <citation type="submission" date="2023-04" db="EMBL/GenBank/DDBJ databases">
        <title>Genome of Basidiobolus ranarum AG-B5.</title>
        <authorList>
            <person name="Stajich J.E."/>
            <person name="Carter-House D."/>
            <person name="Gryganskyi A."/>
        </authorList>
    </citation>
    <scope>NUCLEOTIDE SEQUENCE [LARGE SCALE GENOMIC DNA]</scope>
    <source>
        <strain evidence="3 4">AG-B5</strain>
    </source>
</reference>
<feature type="compositionally biased region" description="Basic and acidic residues" evidence="1">
    <location>
        <begin position="232"/>
        <end position="244"/>
    </location>
</feature>
<organism evidence="3 4">
    <name type="scientific">Basidiobolus ranarum</name>
    <dbReference type="NCBI Taxonomy" id="34480"/>
    <lineage>
        <taxon>Eukaryota</taxon>
        <taxon>Fungi</taxon>
        <taxon>Fungi incertae sedis</taxon>
        <taxon>Zoopagomycota</taxon>
        <taxon>Entomophthoromycotina</taxon>
        <taxon>Basidiobolomycetes</taxon>
        <taxon>Basidiobolales</taxon>
        <taxon>Basidiobolaceae</taxon>
        <taxon>Basidiobolus</taxon>
    </lineage>
</organism>
<accession>A0ABR2W4K3</accession>
<feature type="compositionally biased region" description="Polar residues" evidence="1">
    <location>
        <begin position="105"/>
        <end position="119"/>
    </location>
</feature>
<feature type="compositionally biased region" description="Basic and acidic residues" evidence="1">
    <location>
        <begin position="251"/>
        <end position="273"/>
    </location>
</feature>
<comment type="caution">
    <text evidence="3">The sequence shown here is derived from an EMBL/GenBank/DDBJ whole genome shotgun (WGS) entry which is preliminary data.</text>
</comment>
<name>A0ABR2W4K3_9FUNG</name>
<feature type="region of interest" description="Disordered" evidence="1">
    <location>
        <begin position="105"/>
        <end position="273"/>
    </location>
</feature>
<dbReference type="Pfam" id="PF05205">
    <property type="entry name" value="COMPASS-Shg1"/>
    <property type="match status" value="1"/>
</dbReference>
<sequence length="487" mass="55962">MKPLELAQQFKRRGAFDELRKCLLNDFKSNERGKKFQESIVKMLTELTTNDPSLFRKDRFAFQTDMMKELEKKISLTEVETETKRLLEETTTYTSKMENEIRAILQSSTELPKANQQESSRLEKNRNEEPKSTVDPVTPLSLLDSILGFSNSTTSSNERAKKKKSENLGSISRQNSLQKTPSGSMDSVRNGNSSPNKTEPFKDSASHGYSPPRPRRQSKDSGLQRSTISGATEDHTFGENDKIAVKRPSSSHKDGEHKDSDDKADRDKDRKPRFGIDQRVAAFVPDDGDLREKCYVVIIRKYDPTTDKYIVRDPEAIAGEKDTWKISENKIYDYKRNKKIVERGENPFSVGDRVYSLYKDRETDETSTEFYEAVIDKIGKHTVLVKFLDDSGDTSRLCYDELFKRDTSTYGELRKGCSLPKIKLKIKKETVNSSRVTRKSSNWSSDENEREGSKLEIVQESSIKKQKRRRLVALLDDDDENEDYKNK</sequence>
<feature type="compositionally biased region" description="Polar residues" evidence="1">
    <location>
        <begin position="436"/>
        <end position="445"/>
    </location>
</feature>
<protein>
    <recommendedName>
        <fullName evidence="2">SGF29 C-terminal domain-containing protein</fullName>
    </recommendedName>
</protein>
<dbReference type="Proteomes" id="UP001479436">
    <property type="component" value="Unassembled WGS sequence"/>
</dbReference>
<feature type="compositionally biased region" description="Polar residues" evidence="1">
    <location>
        <begin position="167"/>
        <end position="197"/>
    </location>
</feature>
<dbReference type="InterPro" id="IPR055264">
    <property type="entry name" value="BOD1/SHG1_dom"/>
</dbReference>
<feature type="region of interest" description="Disordered" evidence="1">
    <location>
        <begin position="436"/>
        <end position="463"/>
    </location>
</feature>
<dbReference type="InterPro" id="IPR010750">
    <property type="entry name" value="SGF29_tudor-like_dom"/>
</dbReference>
<evidence type="ECO:0000256" key="1">
    <source>
        <dbReference type="SAM" id="MobiDB-lite"/>
    </source>
</evidence>
<evidence type="ECO:0000313" key="4">
    <source>
        <dbReference type="Proteomes" id="UP001479436"/>
    </source>
</evidence>
<dbReference type="EMBL" id="JASJQH010007033">
    <property type="protein sequence ID" value="KAK9719849.1"/>
    <property type="molecule type" value="Genomic_DNA"/>
</dbReference>
<evidence type="ECO:0000259" key="2">
    <source>
        <dbReference type="PROSITE" id="PS51518"/>
    </source>
</evidence>